<evidence type="ECO:0000313" key="2">
    <source>
        <dbReference type="Proteomes" id="UP001177934"/>
    </source>
</evidence>
<proteinExistence type="predicted"/>
<dbReference type="Proteomes" id="UP001177934">
    <property type="component" value="Chromosome"/>
</dbReference>
<sequence length="103" mass="12425">MEHLNPVDQARQLAAEVVKRLGQLNLHRRELERKLHVANGFFTSLEEKNNMTLLLFFEVKAVIEEHYERRIEFYRYVNPPLSREAERELGEWKGKVREIMRMC</sequence>
<dbReference type="AlphaFoldDB" id="A0AA95KLQ8"/>
<evidence type="ECO:0000313" key="1">
    <source>
        <dbReference type="EMBL" id="WHX08375.1"/>
    </source>
</evidence>
<accession>A0AA95KLQ8</accession>
<organism evidence="1 2">
    <name type="scientific">Phocaeicola dorei</name>
    <dbReference type="NCBI Taxonomy" id="357276"/>
    <lineage>
        <taxon>Bacteria</taxon>
        <taxon>Pseudomonadati</taxon>
        <taxon>Bacteroidota</taxon>
        <taxon>Bacteroidia</taxon>
        <taxon>Bacteroidales</taxon>
        <taxon>Bacteroidaceae</taxon>
        <taxon>Phocaeicola</taxon>
    </lineage>
</organism>
<protein>
    <submittedName>
        <fullName evidence="1">Uncharacterized protein</fullName>
    </submittedName>
</protein>
<reference evidence="1" key="1">
    <citation type="journal article" date="2023" name="Nat. Commun.">
        <title>Identification of a novel Human Milk Oligosaccharides utilization cluster in the infant gut commensal Bacteroides dorei.</title>
        <authorList>
            <person name="Kijner S."/>
            <person name="Ennis D."/>
            <person name="Shmorak S."/>
            <person name="Florentin A."/>
            <person name="Yassour M."/>
        </authorList>
    </citation>
    <scope>NUCLEOTIDE SEQUENCE</scope>
    <source>
        <strain evidence="1">2</strain>
    </source>
</reference>
<gene>
    <name evidence="1" type="ORF">QNN11_12385</name>
</gene>
<dbReference type="EMBL" id="CP126056">
    <property type="protein sequence ID" value="WHX08375.1"/>
    <property type="molecule type" value="Genomic_DNA"/>
</dbReference>
<name>A0AA95KLQ8_9BACT</name>